<evidence type="ECO:0000313" key="10">
    <source>
        <dbReference type="Proteomes" id="UP000031802"/>
    </source>
</evidence>
<dbReference type="PANTHER" id="PTHR42812:SF5">
    <property type="entry name" value="ENDO-ARABINASE"/>
    <property type="match status" value="1"/>
</dbReference>
<dbReference type="SUPFAM" id="SSF49899">
    <property type="entry name" value="Concanavalin A-like lectins/glucanases"/>
    <property type="match status" value="1"/>
</dbReference>
<dbReference type="eggNOG" id="COG3507">
    <property type="taxonomic scope" value="Bacteria"/>
</dbReference>
<evidence type="ECO:0000259" key="8">
    <source>
        <dbReference type="Pfam" id="PF17851"/>
    </source>
</evidence>
<dbReference type="Proteomes" id="UP000031802">
    <property type="component" value="Unassembled WGS sequence"/>
</dbReference>
<evidence type="ECO:0000313" key="9">
    <source>
        <dbReference type="EMBL" id="KGE13700.1"/>
    </source>
</evidence>
<evidence type="ECO:0000256" key="3">
    <source>
        <dbReference type="ARBA" id="ARBA00023295"/>
    </source>
</evidence>
<dbReference type="CDD" id="cd08999">
    <property type="entry name" value="GH43_ABN-like"/>
    <property type="match status" value="1"/>
</dbReference>
<dbReference type="Gene3D" id="2.60.120.200">
    <property type="match status" value="1"/>
</dbReference>
<comment type="caution">
    <text evidence="9">The sequence shown here is derived from an EMBL/GenBank/DDBJ whole genome shotgun (WGS) entry which is preliminary data.</text>
</comment>
<dbReference type="InterPro" id="IPR023296">
    <property type="entry name" value="Glyco_hydro_beta-prop_sf"/>
</dbReference>
<dbReference type="PANTHER" id="PTHR42812">
    <property type="entry name" value="BETA-XYLOSIDASE"/>
    <property type="match status" value="1"/>
</dbReference>
<dbReference type="Gene3D" id="2.115.10.20">
    <property type="entry name" value="Glycosyl hydrolase domain, family 43"/>
    <property type="match status" value="1"/>
</dbReference>
<dbReference type="PROSITE" id="PS51257">
    <property type="entry name" value="PROKAR_LIPOPROTEIN"/>
    <property type="match status" value="1"/>
</dbReference>
<keyword evidence="3 6" id="KW-0326">Glycosidase</keyword>
<feature type="chain" id="PRO_5002138752" evidence="7">
    <location>
        <begin position="19"/>
        <end position="513"/>
    </location>
</feature>
<name>A0A0B8T7K0_9SPHI</name>
<dbReference type="Pfam" id="PF04616">
    <property type="entry name" value="Glyco_hydro_43"/>
    <property type="match status" value="1"/>
</dbReference>
<sequence>MNKCFLFPIYLTLLSLLAACSSRQNFTNPVISGDLPDPSVIRVNGSYYATSTSSEWAPFYPYFKSKDLINWTQIGHIFDVQPEWTLSSFWAPELYELNGKVYCYYTARRRTDGITCIGVAIANSPEGPFVDHGILINHGKEAIDAFIFDDAGQLYITWKAYGLDDRNIEIVGSKLSADGLRLEGELFSLLRDDEGIGMEGQYHYKEGDYYYLIYAARDCCGPKSNYDVRVARAKSFTGPYEKYEGNPILTGGKQYVSVGHGTAVKGLDNQLYYLCHGYLSGDNVYQGRQPILQQIKMNKEGWPYFVTGKEASRNQPLIKAAHKQEKSADFKDSFDSKSLKPEWTWNYAFATNEFELVNKQLHLKGTAKPDNDYGTAMCVRPTAQHYTFETQVVNQNDASKGLTLYGDHKNLFLLSIQGNEIHLKSVKDGKEDLLETVVNDANNVYLKVEVNRGVYCDFFWSTDGRHWKKINQEAIDATALTRWDRVARPGLIHIGKANAPAIFSYFKMNKASI</sequence>
<reference evidence="9 10" key="2">
    <citation type="journal article" date="2015" name="PLoS ONE">
        <title>Whole-Genome Optical Mapping and Finished Genome Sequence of Sphingobacterium deserti sp. nov., a New Species Isolated from the Western Desert of China.</title>
        <authorList>
            <person name="Teng C."/>
            <person name="Zhou Z."/>
            <person name="Molnar I."/>
            <person name="Li X."/>
            <person name="Tang R."/>
            <person name="Chen M."/>
            <person name="Wang L."/>
            <person name="Su S."/>
            <person name="Zhang W."/>
            <person name="Lin M."/>
        </authorList>
    </citation>
    <scope>NUCLEOTIDE SEQUENCE [LARGE SCALE GENOMIC DNA]</scope>
    <source>
        <strain evidence="10">ACCC05744</strain>
    </source>
</reference>
<dbReference type="GO" id="GO:0005975">
    <property type="term" value="P:carbohydrate metabolic process"/>
    <property type="evidence" value="ECO:0007669"/>
    <property type="project" value="InterPro"/>
</dbReference>
<evidence type="ECO:0000256" key="1">
    <source>
        <dbReference type="ARBA" id="ARBA00009865"/>
    </source>
</evidence>
<dbReference type="InterPro" id="IPR013320">
    <property type="entry name" value="ConA-like_dom_sf"/>
</dbReference>
<evidence type="ECO:0000256" key="4">
    <source>
        <dbReference type="PIRSR" id="PIRSR606710-1"/>
    </source>
</evidence>
<dbReference type="EMBL" id="JJMU01000044">
    <property type="protein sequence ID" value="KGE13700.1"/>
    <property type="molecule type" value="Genomic_DNA"/>
</dbReference>
<gene>
    <name evidence="9" type="ORF">DI53_2541</name>
</gene>
<dbReference type="STRING" id="1229276.DI53_2541"/>
<dbReference type="GO" id="GO:0004553">
    <property type="term" value="F:hydrolase activity, hydrolyzing O-glycosyl compounds"/>
    <property type="evidence" value="ECO:0007669"/>
    <property type="project" value="InterPro"/>
</dbReference>
<dbReference type="SUPFAM" id="SSF75005">
    <property type="entry name" value="Arabinanase/levansucrase/invertase"/>
    <property type="match status" value="1"/>
</dbReference>
<keyword evidence="7" id="KW-0732">Signal</keyword>
<feature type="domain" description="Beta-xylosidase C-terminal Concanavalin A-like" evidence="8">
    <location>
        <begin position="331"/>
        <end position="481"/>
    </location>
</feature>
<dbReference type="OrthoDB" id="9801455at2"/>
<dbReference type="AlphaFoldDB" id="A0A0B8T7K0"/>
<dbReference type="Pfam" id="PF17851">
    <property type="entry name" value="GH43_C2"/>
    <property type="match status" value="1"/>
</dbReference>
<dbReference type="InterPro" id="IPR051795">
    <property type="entry name" value="Glycosyl_Hydrlase_43"/>
</dbReference>
<proteinExistence type="inferred from homology"/>
<feature type="active site" description="Proton donor" evidence="4">
    <location>
        <position position="199"/>
    </location>
</feature>
<reference evidence="10" key="1">
    <citation type="submission" date="2014-04" db="EMBL/GenBank/DDBJ databases">
        <title>Whole-Genome optical mapping and complete genome sequence of Sphingobacterium deserti sp. nov., a new spaces isolated from desert in the west of China.</title>
        <authorList>
            <person name="Teng C."/>
            <person name="Zhou Z."/>
            <person name="Li X."/>
            <person name="Chen M."/>
            <person name="Lin M."/>
            <person name="Wang L."/>
            <person name="Su S."/>
            <person name="Zhang C."/>
            <person name="Zhang W."/>
        </authorList>
    </citation>
    <scope>NUCLEOTIDE SEQUENCE [LARGE SCALE GENOMIC DNA]</scope>
    <source>
        <strain evidence="10">ACCC05744</strain>
    </source>
</reference>
<evidence type="ECO:0000256" key="6">
    <source>
        <dbReference type="RuleBase" id="RU361187"/>
    </source>
</evidence>
<protein>
    <submittedName>
        <fullName evidence="9">Beta-xylosidase</fullName>
    </submittedName>
</protein>
<dbReference type="InterPro" id="IPR041542">
    <property type="entry name" value="GH43_C2"/>
</dbReference>
<evidence type="ECO:0000256" key="7">
    <source>
        <dbReference type="SAM" id="SignalP"/>
    </source>
</evidence>
<keyword evidence="10" id="KW-1185">Reference proteome</keyword>
<keyword evidence="2 6" id="KW-0378">Hydrolase</keyword>
<dbReference type="RefSeq" id="WP_037499871.1">
    <property type="nucleotide sequence ID" value="NZ_JJMU01000044.1"/>
</dbReference>
<organism evidence="9 10">
    <name type="scientific">Sphingobacterium deserti</name>
    <dbReference type="NCBI Taxonomy" id="1229276"/>
    <lineage>
        <taxon>Bacteria</taxon>
        <taxon>Pseudomonadati</taxon>
        <taxon>Bacteroidota</taxon>
        <taxon>Sphingobacteriia</taxon>
        <taxon>Sphingobacteriales</taxon>
        <taxon>Sphingobacteriaceae</taxon>
        <taxon>Sphingobacterium</taxon>
    </lineage>
</organism>
<evidence type="ECO:0000256" key="2">
    <source>
        <dbReference type="ARBA" id="ARBA00022801"/>
    </source>
</evidence>
<accession>A0A0B8T7K0</accession>
<comment type="similarity">
    <text evidence="1 6">Belongs to the glycosyl hydrolase 43 family.</text>
</comment>
<feature type="signal peptide" evidence="7">
    <location>
        <begin position="1"/>
        <end position="18"/>
    </location>
</feature>
<feature type="site" description="Important for catalytic activity, responsible for pKa modulation of the active site Glu and correct orientation of both the proton donor and substrate" evidence="5">
    <location>
        <position position="144"/>
    </location>
</feature>
<dbReference type="PATRIC" id="fig|1229276.3.peg.2611"/>
<evidence type="ECO:0000256" key="5">
    <source>
        <dbReference type="PIRSR" id="PIRSR606710-2"/>
    </source>
</evidence>
<feature type="active site" description="Proton acceptor" evidence="4">
    <location>
        <position position="37"/>
    </location>
</feature>
<dbReference type="InterPro" id="IPR006710">
    <property type="entry name" value="Glyco_hydro_43"/>
</dbReference>